<reference evidence="9" key="1">
    <citation type="submission" date="2017-05" db="EMBL/GenBank/DDBJ databases">
        <title>Draft genome sequence of Geobacter pelophilus, a iron(III)-reducing bacteria.</title>
        <authorList>
            <person name="Aoyagi T."/>
            <person name="Koike H."/>
            <person name="Morita T."/>
            <person name="Sato Y."/>
            <person name="Habe H."/>
            <person name="Hori T."/>
        </authorList>
    </citation>
    <scope>NUCLEOTIDE SEQUENCE [LARGE SCALE GENOMIC DNA]</scope>
    <source>
        <strain evidence="9">Drf2</strain>
    </source>
</reference>
<dbReference type="PANTHER" id="PTHR31209:SF4">
    <property type="entry name" value="2,3-BISPHOSPHOGLYCERATE-INDEPENDENT PHOSPHOGLYCERATE MUTASE"/>
    <property type="match status" value="1"/>
</dbReference>
<proteinExistence type="inferred from homology"/>
<dbReference type="InterPro" id="IPR023665">
    <property type="entry name" value="ApgAM_prokaryotes"/>
</dbReference>
<dbReference type="PIRSF" id="PIRSF006392">
    <property type="entry name" value="IPGAM_arch"/>
    <property type="match status" value="1"/>
</dbReference>
<dbReference type="EMBL" id="BDQG01000001">
    <property type="protein sequence ID" value="GAW66008.1"/>
    <property type="molecule type" value="Genomic_DNA"/>
</dbReference>
<evidence type="ECO:0000256" key="5">
    <source>
        <dbReference type="ARBA" id="ARBA00023152"/>
    </source>
</evidence>
<organism evidence="8 9">
    <name type="scientific">Geoanaerobacter pelophilus</name>
    <dbReference type="NCBI Taxonomy" id="60036"/>
    <lineage>
        <taxon>Bacteria</taxon>
        <taxon>Pseudomonadati</taxon>
        <taxon>Thermodesulfobacteriota</taxon>
        <taxon>Desulfuromonadia</taxon>
        <taxon>Geobacterales</taxon>
        <taxon>Geobacteraceae</taxon>
        <taxon>Geoanaerobacter</taxon>
    </lineage>
</organism>
<dbReference type="Gene3D" id="3.30.70.2130">
    <property type="entry name" value="Metalloenzyme domain"/>
    <property type="match status" value="1"/>
</dbReference>
<dbReference type="InterPro" id="IPR017850">
    <property type="entry name" value="Alkaline_phosphatase_core_sf"/>
</dbReference>
<dbReference type="Pfam" id="PF01676">
    <property type="entry name" value="Metalloenzyme"/>
    <property type="match status" value="1"/>
</dbReference>
<comment type="caution">
    <text evidence="8">The sequence shown here is derived from an EMBL/GenBank/DDBJ whole genome shotgun (WGS) entry which is preliminary data.</text>
</comment>
<evidence type="ECO:0000256" key="3">
    <source>
        <dbReference type="ARBA" id="ARBA00004921"/>
    </source>
</evidence>
<protein>
    <submittedName>
        <fullName evidence="8">Phosphoglycerate mutase</fullName>
    </submittedName>
</protein>
<comment type="similarity">
    <text evidence="4">Belongs to the BPG-independent phosphoglycerate mutase family. A-PGAM subfamily.</text>
</comment>
<dbReference type="InterPro" id="IPR006124">
    <property type="entry name" value="Metalloenzyme"/>
</dbReference>
<dbReference type="InterPro" id="IPR042253">
    <property type="entry name" value="Pglycerate_mutase_ApgM_sf"/>
</dbReference>
<dbReference type="Pfam" id="PF10143">
    <property type="entry name" value="PhosphMutase"/>
    <property type="match status" value="1"/>
</dbReference>
<sequence length="421" mass="45640">MKSTAVKTVIPTTNPSSKKDGDMKYVVLLGDGMSDQAVAALEGKTPLQAAKTPNMDFMARRGRLGLAHTVPEGYPPGSDVANLSMFGYDPVQCYTGRSPLEAASMGVELGPDDVAFRVNLVHLDARGGKLIMEDYSAGHISTEDGRELIEELQRQLGDEEFSFHPGVSYRHLMVWHNGKSQIKATPPHDITGQDILTHLPSGEGSDRLIYIMNSAQMIFHNHPQIKRRSAKGEAAANSIWLWGQGKAPAMEQFGPKFGLTGAVISAVDLIKGIGVYAGLDIINVPGATGYLDTNFDGKAKAAIEALKDRDFVFVHVEAPDEASHSGKLQDKIRAIELFDEKVVGPVLEGIKQYGEYRILCAPDHPTPIALMTHTSDPVPFVIYAGEKDEKREVAGYDESSAAATGLKVEPGYKLMELLLGR</sequence>
<dbReference type="Gene3D" id="3.40.720.10">
    <property type="entry name" value="Alkaline Phosphatase, subunit A"/>
    <property type="match status" value="1"/>
</dbReference>
<feature type="domain" description="Metalloenzyme" evidence="7">
    <location>
        <begin position="23"/>
        <end position="393"/>
    </location>
</feature>
<evidence type="ECO:0000256" key="4">
    <source>
        <dbReference type="ARBA" id="ARBA00005524"/>
    </source>
</evidence>
<comment type="function">
    <text evidence="2">Catalyzes the interconversion of 2-phosphoglycerate and 3-phosphoglycerate.</text>
</comment>
<evidence type="ECO:0000256" key="1">
    <source>
        <dbReference type="ARBA" id="ARBA00000370"/>
    </source>
</evidence>
<evidence type="ECO:0000256" key="6">
    <source>
        <dbReference type="ARBA" id="ARBA00023235"/>
    </source>
</evidence>
<evidence type="ECO:0000313" key="9">
    <source>
        <dbReference type="Proteomes" id="UP000194153"/>
    </source>
</evidence>
<gene>
    <name evidence="8" type="ORF">GPEL0_01f1171</name>
</gene>
<dbReference type="PANTHER" id="PTHR31209">
    <property type="entry name" value="COFACTOR-INDEPENDENT PHOSPHOGLYCERATE MUTASE"/>
    <property type="match status" value="1"/>
</dbReference>
<dbReference type="NCBIfam" id="NF003242">
    <property type="entry name" value="PRK04200.1"/>
    <property type="match status" value="1"/>
</dbReference>
<keyword evidence="6" id="KW-0413">Isomerase</keyword>
<evidence type="ECO:0000256" key="2">
    <source>
        <dbReference type="ARBA" id="ARBA00002315"/>
    </source>
</evidence>
<comment type="catalytic activity">
    <reaction evidence="1">
        <text>(2R)-2-phosphoglycerate = (2R)-3-phosphoglycerate</text>
        <dbReference type="Rhea" id="RHEA:15901"/>
        <dbReference type="ChEBI" id="CHEBI:58272"/>
        <dbReference type="ChEBI" id="CHEBI:58289"/>
        <dbReference type="EC" id="5.4.2.12"/>
    </reaction>
</comment>
<evidence type="ECO:0000259" key="7">
    <source>
        <dbReference type="Pfam" id="PF01676"/>
    </source>
</evidence>
<dbReference type="Proteomes" id="UP000194153">
    <property type="component" value="Unassembled WGS sequence"/>
</dbReference>
<dbReference type="InterPro" id="IPR004456">
    <property type="entry name" value="Pglycerate_mutase_ApgM"/>
</dbReference>
<evidence type="ECO:0000313" key="8">
    <source>
        <dbReference type="EMBL" id="GAW66008.1"/>
    </source>
</evidence>
<dbReference type="NCBIfam" id="TIGR00306">
    <property type="entry name" value="apgM"/>
    <property type="match status" value="1"/>
</dbReference>
<dbReference type="SUPFAM" id="SSF53649">
    <property type="entry name" value="Alkaline phosphatase-like"/>
    <property type="match status" value="1"/>
</dbReference>
<dbReference type="CDD" id="cd16011">
    <property type="entry name" value="iPGM_like"/>
    <property type="match status" value="1"/>
</dbReference>
<accession>A0ABQ0MFY1</accession>
<keyword evidence="5" id="KW-0324">Glycolysis</keyword>
<comment type="pathway">
    <text evidence="3">Carbohydrate degradation.</text>
</comment>
<name>A0ABQ0MFY1_9BACT</name>
<dbReference type="NCBIfam" id="TIGR02535">
    <property type="entry name" value="hyp_Hser_kinase"/>
    <property type="match status" value="1"/>
</dbReference>
<keyword evidence="9" id="KW-1185">Reference proteome</keyword>